<dbReference type="EMBL" id="LAZR01047765">
    <property type="protein sequence ID" value="KKK93460.1"/>
    <property type="molecule type" value="Genomic_DNA"/>
</dbReference>
<evidence type="ECO:0000313" key="1">
    <source>
        <dbReference type="EMBL" id="KKK93460.1"/>
    </source>
</evidence>
<organism evidence="1">
    <name type="scientific">marine sediment metagenome</name>
    <dbReference type="NCBI Taxonomy" id="412755"/>
    <lineage>
        <taxon>unclassified sequences</taxon>
        <taxon>metagenomes</taxon>
        <taxon>ecological metagenomes</taxon>
    </lineage>
</organism>
<protein>
    <submittedName>
        <fullName evidence="1">Uncharacterized protein</fullName>
    </submittedName>
</protein>
<name>A0A0F9A5J8_9ZZZZ</name>
<comment type="caution">
    <text evidence="1">The sequence shown here is derived from an EMBL/GenBank/DDBJ whole genome shotgun (WGS) entry which is preliminary data.</text>
</comment>
<dbReference type="AlphaFoldDB" id="A0A0F9A5J8"/>
<accession>A0A0F9A5J8</accession>
<feature type="non-terminal residue" evidence="1">
    <location>
        <position position="68"/>
    </location>
</feature>
<reference evidence="1" key="1">
    <citation type="journal article" date="2015" name="Nature">
        <title>Complex archaea that bridge the gap between prokaryotes and eukaryotes.</title>
        <authorList>
            <person name="Spang A."/>
            <person name="Saw J.H."/>
            <person name="Jorgensen S.L."/>
            <person name="Zaremba-Niedzwiedzka K."/>
            <person name="Martijn J."/>
            <person name="Lind A.E."/>
            <person name="van Eijk R."/>
            <person name="Schleper C."/>
            <person name="Guy L."/>
            <person name="Ettema T.J."/>
        </authorList>
    </citation>
    <scope>NUCLEOTIDE SEQUENCE</scope>
</reference>
<sequence length="68" mass="7665">MACTRKQLKLSKPRPGTSLGAFQPGEVSLYRVCIMSEHLPNFLAVHFDGDFLEHAAFVESEQEWAQLT</sequence>
<proteinExistence type="predicted"/>
<gene>
    <name evidence="1" type="ORF">LCGC14_2692670</name>
</gene>